<dbReference type="AlphaFoldDB" id="A0A246G9U7"/>
<dbReference type="Gene3D" id="3.40.80.10">
    <property type="entry name" value="Peptidoglycan recognition protein-like"/>
    <property type="match status" value="1"/>
</dbReference>
<dbReference type="CDD" id="cd06583">
    <property type="entry name" value="PGRP"/>
    <property type="match status" value="1"/>
</dbReference>
<feature type="domain" description="N-acetylmuramoyl-L-alanine amidase" evidence="1">
    <location>
        <begin position="2"/>
        <end position="113"/>
    </location>
</feature>
<dbReference type="Proteomes" id="UP000198034">
    <property type="component" value="Unassembled WGS sequence"/>
</dbReference>
<evidence type="ECO:0000259" key="1">
    <source>
        <dbReference type="Pfam" id="PF01510"/>
    </source>
</evidence>
<protein>
    <submittedName>
        <fullName evidence="2">N-acetylmuramoyl-L-alanine amidase</fullName>
    </submittedName>
</protein>
<reference evidence="2 3" key="1">
    <citation type="journal article" date="2017" name="Infect. Genet. Evol.">
        <title>Comparative genome analysis of fish pathogen Flavobacterium columnare reveals extensive sequence diversity within the species.</title>
        <authorList>
            <person name="Kayansamruaj P."/>
            <person name="Dong H.T."/>
            <person name="Hirono I."/>
            <person name="Kondo H."/>
            <person name="Senapin S."/>
            <person name="Rodkhum C."/>
        </authorList>
    </citation>
    <scope>NUCLEOTIDE SEQUENCE [LARGE SCALE GENOMIC DNA]</scope>
    <source>
        <strain evidence="2 3">1214</strain>
    </source>
</reference>
<dbReference type="Pfam" id="PF01510">
    <property type="entry name" value="Amidase_2"/>
    <property type="match status" value="1"/>
</dbReference>
<proteinExistence type="predicted"/>
<accession>A0A246G9U7</accession>
<comment type="caution">
    <text evidence="2">The sequence shown here is derived from an EMBL/GenBank/DDBJ whole genome shotgun (WGS) entry which is preliminary data.</text>
</comment>
<name>A0A246G9U7_9FLAO</name>
<gene>
    <name evidence="2" type="ORF">BWK62_09365</name>
</gene>
<dbReference type="SUPFAM" id="SSF55846">
    <property type="entry name" value="N-acetylmuramoyl-L-alanine amidase-like"/>
    <property type="match status" value="1"/>
</dbReference>
<evidence type="ECO:0000313" key="2">
    <source>
        <dbReference type="EMBL" id="OWP76536.1"/>
    </source>
</evidence>
<dbReference type="GO" id="GO:0009253">
    <property type="term" value="P:peptidoglycan catabolic process"/>
    <property type="evidence" value="ECO:0007669"/>
    <property type="project" value="InterPro"/>
</dbReference>
<dbReference type="InterPro" id="IPR018247">
    <property type="entry name" value="EF_Hand_1_Ca_BS"/>
</dbReference>
<dbReference type="GO" id="GO:0008745">
    <property type="term" value="F:N-acetylmuramoyl-L-alanine amidase activity"/>
    <property type="evidence" value="ECO:0007669"/>
    <property type="project" value="InterPro"/>
</dbReference>
<dbReference type="InterPro" id="IPR036505">
    <property type="entry name" value="Amidase/PGRP_sf"/>
</dbReference>
<dbReference type="PROSITE" id="PS00018">
    <property type="entry name" value="EF_HAND_1"/>
    <property type="match status" value="1"/>
</dbReference>
<dbReference type="EMBL" id="MTCY01000025">
    <property type="protein sequence ID" value="OWP76536.1"/>
    <property type="molecule type" value="Genomic_DNA"/>
</dbReference>
<organism evidence="2 3">
    <name type="scientific">Flavobacterium columnare</name>
    <dbReference type="NCBI Taxonomy" id="996"/>
    <lineage>
        <taxon>Bacteria</taxon>
        <taxon>Pseudomonadati</taxon>
        <taxon>Bacteroidota</taxon>
        <taxon>Flavobacteriia</taxon>
        <taxon>Flavobacteriales</taxon>
        <taxon>Flavobacteriaceae</taxon>
        <taxon>Flavobacterium</taxon>
    </lineage>
</organism>
<dbReference type="InterPro" id="IPR002502">
    <property type="entry name" value="Amidase_domain"/>
</dbReference>
<sequence length="144" mass="16086">MREVTHIVIHCTGAPQTQTIECIKSFWKYVKGWKNVGYHKVIEANGKVTELATPDKVTNGVAGNNSKSYHICYLGGQNGVDNRTQEQKKALLIEVKNAKKLFPKAVVLGHRDFSPDLNGDGIINPSEWTKKCPSFNAKNEYKNV</sequence>
<evidence type="ECO:0000313" key="3">
    <source>
        <dbReference type="Proteomes" id="UP000198034"/>
    </source>
</evidence>